<keyword evidence="11" id="KW-1185">Reference proteome</keyword>
<protein>
    <recommendedName>
        <fullName evidence="7">Derlin</fullName>
    </recommendedName>
</protein>
<feature type="transmembrane region" description="Helical" evidence="7">
    <location>
        <begin position="100"/>
        <end position="118"/>
    </location>
</feature>
<gene>
    <name evidence="9" type="ORF">R5R35_000836</name>
    <name evidence="10" type="ORF">R5R35_003348</name>
</gene>
<evidence type="ECO:0000256" key="5">
    <source>
        <dbReference type="ARBA" id="ARBA00022989"/>
    </source>
</evidence>
<evidence type="ECO:0000256" key="6">
    <source>
        <dbReference type="ARBA" id="ARBA00023136"/>
    </source>
</evidence>
<comment type="function">
    <text evidence="7">May be involved in the degradation of misfolded endoplasmic reticulum (ER) luminal proteins.</text>
</comment>
<dbReference type="Proteomes" id="UP001378592">
    <property type="component" value="Unassembled WGS sequence"/>
</dbReference>
<dbReference type="SUPFAM" id="SSF144091">
    <property type="entry name" value="Rhomboid-like"/>
    <property type="match status" value="1"/>
</dbReference>
<dbReference type="PANTHER" id="PTHR11009">
    <property type="entry name" value="DER1-LIKE PROTEIN, DERLIN"/>
    <property type="match status" value="1"/>
</dbReference>
<feature type="transmembrane region" description="Helical" evidence="7">
    <location>
        <begin position="158"/>
        <end position="186"/>
    </location>
</feature>
<keyword evidence="5 7" id="KW-1133">Transmembrane helix</keyword>
<dbReference type="Pfam" id="PF04511">
    <property type="entry name" value="DER1"/>
    <property type="match status" value="1"/>
</dbReference>
<feature type="transmembrane region" description="Helical" evidence="7">
    <location>
        <begin position="17"/>
        <end position="39"/>
    </location>
</feature>
<evidence type="ECO:0000256" key="8">
    <source>
        <dbReference type="SAM" id="MobiDB-lite"/>
    </source>
</evidence>
<keyword evidence="6 7" id="KW-0472">Membrane</keyword>
<organism evidence="9 11">
    <name type="scientific">Gryllus longicercus</name>
    <dbReference type="NCBI Taxonomy" id="2509291"/>
    <lineage>
        <taxon>Eukaryota</taxon>
        <taxon>Metazoa</taxon>
        <taxon>Ecdysozoa</taxon>
        <taxon>Arthropoda</taxon>
        <taxon>Hexapoda</taxon>
        <taxon>Insecta</taxon>
        <taxon>Pterygota</taxon>
        <taxon>Neoptera</taxon>
        <taxon>Polyneoptera</taxon>
        <taxon>Orthoptera</taxon>
        <taxon>Ensifera</taxon>
        <taxon>Gryllidea</taxon>
        <taxon>Grylloidea</taxon>
        <taxon>Gryllidae</taxon>
        <taxon>Gryllinae</taxon>
        <taxon>Gryllus</taxon>
    </lineage>
</organism>
<dbReference type="GO" id="GO:0006950">
    <property type="term" value="P:response to stress"/>
    <property type="evidence" value="ECO:0007669"/>
    <property type="project" value="UniProtKB-ARBA"/>
</dbReference>
<dbReference type="InterPro" id="IPR035952">
    <property type="entry name" value="Rhomboid-like_sf"/>
</dbReference>
<comment type="caution">
    <text evidence="9">The sequence shown here is derived from an EMBL/GenBank/DDBJ whole genome shotgun (WGS) entry which is preliminary data.</text>
</comment>
<comment type="subcellular location">
    <subcellularLocation>
        <location evidence="1 7">Endoplasmic reticulum membrane</location>
        <topology evidence="1 7">Multi-pass membrane protein</topology>
    </subcellularLocation>
</comment>
<dbReference type="EMBL" id="JAZDUA010000741">
    <property type="protein sequence ID" value="KAK7789533.1"/>
    <property type="molecule type" value="Genomic_DNA"/>
</dbReference>
<accession>A0AAN9YWC5</accession>
<feature type="transmembrane region" description="Helical" evidence="7">
    <location>
        <begin position="125"/>
        <end position="146"/>
    </location>
</feature>
<evidence type="ECO:0000256" key="2">
    <source>
        <dbReference type="ARBA" id="ARBA00008917"/>
    </source>
</evidence>
<feature type="compositionally biased region" description="Low complexity" evidence="8">
    <location>
        <begin position="227"/>
        <end position="239"/>
    </location>
</feature>
<feature type="transmembrane region" description="Helical" evidence="7">
    <location>
        <begin position="59"/>
        <end position="80"/>
    </location>
</feature>
<sequence length="254" mass="29144">MSDITDWFKRLPIFTRYWLGLTAGFSLIGKLKIVSPYTLYLLYEPTVKRFELWRPVTALFYYPLTPGTGFHFLLNCYFLYHYSLGLETGEFNGRPADYFFMLLFNWICCVIVGLLAEMPILMDPMVLSVLYIWCQLNKNVIVSFWFGTRFKAMYLPWVLFGFNLILSGGSFYELVGIMIGHLYFFLMFKYPQELGGPSLLQTPSILYNWFPTQRGGVHGFGPPPANRRPANAGEAPAAGQGRHHWGRGHVLGGN</sequence>
<evidence type="ECO:0000256" key="1">
    <source>
        <dbReference type="ARBA" id="ARBA00004477"/>
    </source>
</evidence>
<dbReference type="InterPro" id="IPR007599">
    <property type="entry name" value="DER1"/>
</dbReference>
<feature type="region of interest" description="Disordered" evidence="8">
    <location>
        <begin position="220"/>
        <end position="245"/>
    </location>
</feature>
<evidence type="ECO:0000313" key="10">
    <source>
        <dbReference type="EMBL" id="KAK7863865.1"/>
    </source>
</evidence>
<reference evidence="9 11" key="1">
    <citation type="submission" date="2024-03" db="EMBL/GenBank/DDBJ databases">
        <title>The genome assembly and annotation of the cricket Gryllus longicercus Weissman &amp; Gray.</title>
        <authorList>
            <person name="Szrajer S."/>
            <person name="Gray D."/>
            <person name="Ylla G."/>
        </authorList>
    </citation>
    <scope>NUCLEOTIDE SEQUENCE [LARGE SCALE GENOMIC DNA]</scope>
    <source>
        <strain evidence="9">DAG 2021-001</strain>
        <tissue evidence="9">Whole body minus gut</tissue>
    </source>
</reference>
<dbReference type="EMBL" id="JAZDUA010000218">
    <property type="protein sequence ID" value="KAK7863865.1"/>
    <property type="molecule type" value="Genomic_DNA"/>
</dbReference>
<keyword evidence="3 7" id="KW-0812">Transmembrane</keyword>
<comment type="similarity">
    <text evidence="2 7">Belongs to the derlin family.</text>
</comment>
<proteinExistence type="inferred from homology"/>
<evidence type="ECO:0000256" key="3">
    <source>
        <dbReference type="ARBA" id="ARBA00022692"/>
    </source>
</evidence>
<dbReference type="GO" id="GO:0005789">
    <property type="term" value="C:endoplasmic reticulum membrane"/>
    <property type="evidence" value="ECO:0007669"/>
    <property type="project" value="UniProtKB-SubCell"/>
</dbReference>
<name>A0AAN9YWC5_9ORTH</name>
<keyword evidence="4 7" id="KW-0256">Endoplasmic reticulum</keyword>
<evidence type="ECO:0000313" key="11">
    <source>
        <dbReference type="Proteomes" id="UP001378592"/>
    </source>
</evidence>
<dbReference type="AlphaFoldDB" id="A0AAN9YWC5"/>
<evidence type="ECO:0000313" key="9">
    <source>
        <dbReference type="EMBL" id="KAK7789533.1"/>
    </source>
</evidence>
<evidence type="ECO:0000256" key="7">
    <source>
        <dbReference type="RuleBase" id="RU363059"/>
    </source>
</evidence>
<evidence type="ECO:0000256" key="4">
    <source>
        <dbReference type="ARBA" id="ARBA00022824"/>
    </source>
</evidence>